<protein>
    <recommendedName>
        <fullName evidence="1">N-acetyltransferase domain-containing protein</fullName>
    </recommendedName>
</protein>
<gene>
    <name evidence="2" type="ORF">NCTC13063_00551</name>
</gene>
<feature type="domain" description="N-acetyltransferase" evidence="1">
    <location>
        <begin position="3"/>
        <end position="164"/>
    </location>
</feature>
<evidence type="ECO:0000313" key="2">
    <source>
        <dbReference type="EMBL" id="SUB79291.1"/>
    </source>
</evidence>
<organism evidence="2 3">
    <name type="scientific">Segatella buccae</name>
    <dbReference type="NCBI Taxonomy" id="28126"/>
    <lineage>
        <taxon>Bacteria</taxon>
        <taxon>Pseudomonadati</taxon>
        <taxon>Bacteroidota</taxon>
        <taxon>Bacteroidia</taxon>
        <taxon>Bacteroidales</taxon>
        <taxon>Prevotellaceae</taxon>
        <taxon>Segatella</taxon>
    </lineage>
</organism>
<dbReference type="RefSeq" id="WP_004340864.1">
    <property type="nucleotide sequence ID" value="NZ_DAWBTJ010000076.1"/>
</dbReference>
<name>A0AAQ1UG54_9BACT</name>
<dbReference type="InterPro" id="IPR000182">
    <property type="entry name" value="GNAT_dom"/>
</dbReference>
<evidence type="ECO:0000313" key="3">
    <source>
        <dbReference type="Proteomes" id="UP000255283"/>
    </source>
</evidence>
<dbReference type="Gene3D" id="3.40.630.30">
    <property type="match status" value="1"/>
</dbReference>
<dbReference type="InterPro" id="IPR016181">
    <property type="entry name" value="Acyl_CoA_acyltransferase"/>
</dbReference>
<proteinExistence type="predicted"/>
<dbReference type="GO" id="GO:0016747">
    <property type="term" value="F:acyltransferase activity, transferring groups other than amino-acyl groups"/>
    <property type="evidence" value="ECO:0007669"/>
    <property type="project" value="InterPro"/>
</dbReference>
<reference evidence="2 3" key="1">
    <citation type="submission" date="2018-06" db="EMBL/GenBank/DDBJ databases">
        <authorList>
            <consortium name="Pathogen Informatics"/>
            <person name="Doyle S."/>
        </authorList>
    </citation>
    <scope>NUCLEOTIDE SEQUENCE [LARGE SCALE GENOMIC DNA]</scope>
    <source>
        <strain evidence="2 3">NCTC13063</strain>
    </source>
</reference>
<dbReference type="PROSITE" id="PS51186">
    <property type="entry name" value="GNAT"/>
    <property type="match status" value="1"/>
</dbReference>
<dbReference type="AlphaFoldDB" id="A0AAQ1UG54"/>
<accession>A0AAQ1UG54</accession>
<dbReference type="SUPFAM" id="SSF55729">
    <property type="entry name" value="Acyl-CoA N-acyltransferases (Nat)"/>
    <property type="match status" value="1"/>
</dbReference>
<dbReference type="Proteomes" id="UP000255283">
    <property type="component" value="Unassembled WGS sequence"/>
</dbReference>
<evidence type="ECO:0000259" key="1">
    <source>
        <dbReference type="PROSITE" id="PS51186"/>
    </source>
</evidence>
<comment type="caution">
    <text evidence="2">The sequence shown here is derived from an EMBL/GenBank/DDBJ whole genome shotgun (WGS) entry which is preliminary data.</text>
</comment>
<sequence length="164" mass="18870">MKITIRKARKEDLSTILRLRDDARRIMQTTGNPDQWPENYPAKQTFERDIEHGTSYLCEEEGCTVGTFALVPGPEPTYAHITDGRWIDEDRAYYVLHRVASDSTAHGVFAAIIDFCKSQSDNLRVDTHRDNAIMRRLLDRHGFTYCGIIYLSDGSERLAFQWLG</sequence>
<dbReference type="EMBL" id="UGTJ01000001">
    <property type="protein sequence ID" value="SUB79291.1"/>
    <property type="molecule type" value="Genomic_DNA"/>
</dbReference>